<feature type="transmembrane region" description="Helical" evidence="7">
    <location>
        <begin position="71"/>
        <end position="90"/>
    </location>
</feature>
<evidence type="ECO:0000256" key="1">
    <source>
        <dbReference type="ARBA" id="ARBA00003279"/>
    </source>
</evidence>
<dbReference type="SUPFAM" id="SSF103473">
    <property type="entry name" value="MFS general substrate transporter"/>
    <property type="match status" value="1"/>
</dbReference>
<dbReference type="RefSeq" id="WP_184745250.1">
    <property type="nucleotide sequence ID" value="NZ_JACHGJ010000002.1"/>
</dbReference>
<keyword evidence="10" id="KW-1185">Reference proteome</keyword>
<feature type="transmembrane region" description="Helical" evidence="7">
    <location>
        <begin position="362"/>
        <end position="382"/>
    </location>
</feature>
<gene>
    <name evidence="9" type="ORF">HNR50_001406</name>
</gene>
<dbReference type="InterPro" id="IPR020846">
    <property type="entry name" value="MFS_dom"/>
</dbReference>
<dbReference type="PANTHER" id="PTHR24002:SF3">
    <property type="entry name" value="SOLUTE CARRIER FAMILY 22 MEMBER 18"/>
    <property type="match status" value="1"/>
</dbReference>
<evidence type="ECO:0000256" key="2">
    <source>
        <dbReference type="ARBA" id="ARBA00004141"/>
    </source>
</evidence>
<dbReference type="InterPro" id="IPR001958">
    <property type="entry name" value="Tet-R_TetA/multi-R_MdtG-like"/>
</dbReference>
<comment type="subcellular location">
    <subcellularLocation>
        <location evidence="2">Membrane</location>
        <topology evidence="2">Multi-pass membrane protein</topology>
    </subcellularLocation>
</comment>
<feature type="transmembrane region" description="Helical" evidence="7">
    <location>
        <begin position="7"/>
        <end position="28"/>
    </location>
</feature>
<dbReference type="InterPro" id="IPR011701">
    <property type="entry name" value="MFS"/>
</dbReference>
<feature type="transmembrane region" description="Helical" evidence="7">
    <location>
        <begin position="159"/>
        <end position="178"/>
    </location>
</feature>
<keyword evidence="6 7" id="KW-0472">Membrane</keyword>
<sequence length="399" mass="42598">MKKRQISILFSVVFMDMIGFGFIIPIMPDIIKFFGSSQDMLGIVLGVYALGQFVAAPLVGALSDRYGRKPLLLLSIGGTFLSLLLLGAAQSMVLVIASRFLDGITGGNITVAQSYIADSTDEEDRSKGFGLIGMAFGLGFILGPLFGGLLMSISIHAPAFVAAGIAAVNLIIISVVLPESHPAEKRNRSRKFKIIDIKAFRQVFSHDASRKFLTIILFYTMAFNMFETMFSSHGMLAIGLSPKARGLILAYMGVLIAAMQGGLIGKLTSRFKEITLLNISNLLLILSLAGWAFVSTTIELMLIIIPLSFAAALQSVLQKSLLSKSVKGDNQGMVLGVSTSLESFTRVVAPIMGGYLLSRIGLWAPGVVSAAILIVPLVIVTAERIGSSDKGKDSGLNNI</sequence>
<keyword evidence="4 7" id="KW-0812">Transmembrane</keyword>
<evidence type="ECO:0000259" key="8">
    <source>
        <dbReference type="PROSITE" id="PS50850"/>
    </source>
</evidence>
<dbReference type="PANTHER" id="PTHR24002">
    <property type="entry name" value="SOLUTE CARRIER FAMILY 22 MEMBER 18"/>
    <property type="match status" value="1"/>
</dbReference>
<proteinExistence type="inferred from homology"/>
<name>A0A841RAP0_9SPIO</name>
<dbReference type="Proteomes" id="UP000587760">
    <property type="component" value="Unassembled WGS sequence"/>
</dbReference>
<dbReference type="InterPro" id="IPR036259">
    <property type="entry name" value="MFS_trans_sf"/>
</dbReference>
<evidence type="ECO:0000256" key="3">
    <source>
        <dbReference type="ARBA" id="ARBA00007520"/>
    </source>
</evidence>
<evidence type="ECO:0000256" key="4">
    <source>
        <dbReference type="ARBA" id="ARBA00022692"/>
    </source>
</evidence>
<feature type="transmembrane region" description="Helical" evidence="7">
    <location>
        <begin position="129"/>
        <end position="153"/>
    </location>
</feature>
<evidence type="ECO:0000256" key="5">
    <source>
        <dbReference type="ARBA" id="ARBA00022989"/>
    </source>
</evidence>
<feature type="transmembrane region" description="Helical" evidence="7">
    <location>
        <begin position="246"/>
        <end position="264"/>
    </location>
</feature>
<keyword evidence="5 7" id="KW-1133">Transmembrane helix</keyword>
<feature type="transmembrane region" description="Helical" evidence="7">
    <location>
        <begin position="276"/>
        <end position="294"/>
    </location>
</feature>
<feature type="transmembrane region" description="Helical" evidence="7">
    <location>
        <begin position="96"/>
        <end position="117"/>
    </location>
</feature>
<reference evidence="9 10" key="1">
    <citation type="submission" date="2020-08" db="EMBL/GenBank/DDBJ databases">
        <title>Genomic Encyclopedia of Type Strains, Phase IV (KMG-IV): sequencing the most valuable type-strain genomes for metagenomic binning, comparative biology and taxonomic classification.</title>
        <authorList>
            <person name="Goeker M."/>
        </authorList>
    </citation>
    <scope>NUCLEOTIDE SEQUENCE [LARGE SCALE GENOMIC DNA]</scope>
    <source>
        <strain evidence="9 10">DSM 2461</strain>
    </source>
</reference>
<dbReference type="EMBL" id="JACHGJ010000002">
    <property type="protein sequence ID" value="MBB6479748.1"/>
    <property type="molecule type" value="Genomic_DNA"/>
</dbReference>
<dbReference type="PROSITE" id="PS50850">
    <property type="entry name" value="MFS"/>
    <property type="match status" value="1"/>
</dbReference>
<protein>
    <submittedName>
        <fullName evidence="9">DHA1 family tetracycline resistance protein-like MFS transporter</fullName>
    </submittedName>
</protein>
<dbReference type="InterPro" id="IPR005829">
    <property type="entry name" value="Sugar_transporter_CS"/>
</dbReference>
<dbReference type="AlphaFoldDB" id="A0A841RAP0"/>
<organism evidence="9 10">
    <name type="scientific">Spirochaeta isovalerica</name>
    <dbReference type="NCBI Taxonomy" id="150"/>
    <lineage>
        <taxon>Bacteria</taxon>
        <taxon>Pseudomonadati</taxon>
        <taxon>Spirochaetota</taxon>
        <taxon>Spirochaetia</taxon>
        <taxon>Spirochaetales</taxon>
        <taxon>Spirochaetaceae</taxon>
        <taxon>Spirochaeta</taxon>
    </lineage>
</organism>
<comment type="similarity">
    <text evidence="3">Belongs to the major facilitator superfamily. TCR/Tet family.</text>
</comment>
<feature type="transmembrane region" description="Helical" evidence="7">
    <location>
        <begin position="40"/>
        <end position="59"/>
    </location>
</feature>
<dbReference type="GO" id="GO:0022857">
    <property type="term" value="F:transmembrane transporter activity"/>
    <property type="evidence" value="ECO:0007669"/>
    <property type="project" value="InterPro"/>
</dbReference>
<dbReference type="PRINTS" id="PR01035">
    <property type="entry name" value="TCRTETA"/>
</dbReference>
<evidence type="ECO:0000256" key="7">
    <source>
        <dbReference type="SAM" id="Phobius"/>
    </source>
</evidence>
<evidence type="ECO:0000313" key="10">
    <source>
        <dbReference type="Proteomes" id="UP000587760"/>
    </source>
</evidence>
<comment type="caution">
    <text evidence="9">The sequence shown here is derived from an EMBL/GenBank/DDBJ whole genome shotgun (WGS) entry which is preliminary data.</text>
</comment>
<dbReference type="Pfam" id="PF07690">
    <property type="entry name" value="MFS_1"/>
    <property type="match status" value="1"/>
</dbReference>
<dbReference type="GO" id="GO:0016020">
    <property type="term" value="C:membrane"/>
    <property type="evidence" value="ECO:0007669"/>
    <property type="project" value="UniProtKB-SubCell"/>
</dbReference>
<dbReference type="PROSITE" id="PS00216">
    <property type="entry name" value="SUGAR_TRANSPORT_1"/>
    <property type="match status" value="1"/>
</dbReference>
<evidence type="ECO:0000313" key="9">
    <source>
        <dbReference type="EMBL" id="MBB6479748.1"/>
    </source>
</evidence>
<feature type="domain" description="Major facilitator superfamily (MFS) profile" evidence="8">
    <location>
        <begin position="5"/>
        <end position="388"/>
    </location>
</feature>
<comment type="function">
    <text evidence="1">Resistance to tetracycline by an active tetracycline efflux. This is an energy-dependent process that decreases the accumulation of the antibiotic in whole cells. This protein functions as a metal-tetracycline/H(+) antiporter.</text>
</comment>
<feature type="transmembrane region" description="Helical" evidence="7">
    <location>
        <begin position="208"/>
        <end position="226"/>
    </location>
</feature>
<accession>A0A841RAP0</accession>
<evidence type="ECO:0000256" key="6">
    <source>
        <dbReference type="ARBA" id="ARBA00023136"/>
    </source>
</evidence>
<dbReference type="Gene3D" id="1.20.1250.20">
    <property type="entry name" value="MFS general substrate transporter like domains"/>
    <property type="match status" value="1"/>
</dbReference>